<name>A0A2W7C9D8_9HYPH</name>
<dbReference type="Proteomes" id="UP000248616">
    <property type="component" value="Unassembled WGS sequence"/>
</dbReference>
<proteinExistence type="predicted"/>
<protein>
    <submittedName>
        <fullName evidence="1">Uncharacterized protein</fullName>
    </submittedName>
</protein>
<sequence length="76" mass="8501">MKDSFWCGPMKGRVAHYLDTAERLEKIIPTVDPANGDMIIVYITEASSGGRSFRMSPEMGADFRCLFDTLIRAKAN</sequence>
<gene>
    <name evidence="1" type="ORF">B5V02_07460</name>
</gene>
<organism evidence="1 2">
    <name type="scientific">Mesorhizobium kowhaii</name>
    <dbReference type="NCBI Taxonomy" id="1300272"/>
    <lineage>
        <taxon>Bacteria</taxon>
        <taxon>Pseudomonadati</taxon>
        <taxon>Pseudomonadota</taxon>
        <taxon>Alphaproteobacteria</taxon>
        <taxon>Hyphomicrobiales</taxon>
        <taxon>Phyllobacteriaceae</taxon>
        <taxon>Mesorhizobium</taxon>
    </lineage>
</organism>
<dbReference type="EMBL" id="MZXV01000013">
    <property type="protein sequence ID" value="PZV39755.1"/>
    <property type="molecule type" value="Genomic_DNA"/>
</dbReference>
<evidence type="ECO:0000313" key="1">
    <source>
        <dbReference type="EMBL" id="PZV39755.1"/>
    </source>
</evidence>
<accession>A0A2W7C9D8</accession>
<dbReference type="OrthoDB" id="9900708at2"/>
<dbReference type="RefSeq" id="WP_111543495.1">
    <property type="nucleotide sequence ID" value="NZ_MZXV01000013.1"/>
</dbReference>
<comment type="caution">
    <text evidence="1">The sequence shown here is derived from an EMBL/GenBank/DDBJ whole genome shotgun (WGS) entry which is preliminary data.</text>
</comment>
<keyword evidence="2" id="KW-1185">Reference proteome</keyword>
<dbReference type="AlphaFoldDB" id="A0A2W7C9D8"/>
<reference evidence="2" key="1">
    <citation type="submission" date="2017-03" db="EMBL/GenBank/DDBJ databases">
        <authorList>
            <person name="Safronova V.I."/>
            <person name="Sazanova A.L."/>
            <person name="Chirak E.R."/>
        </authorList>
    </citation>
    <scope>NUCLEOTIDE SEQUENCE [LARGE SCALE GENOMIC DNA]</scope>
    <source>
        <strain evidence="2">Ach-343</strain>
    </source>
</reference>
<evidence type="ECO:0000313" key="2">
    <source>
        <dbReference type="Proteomes" id="UP000248616"/>
    </source>
</evidence>